<feature type="compositionally biased region" description="Polar residues" evidence="4">
    <location>
        <begin position="666"/>
        <end position="676"/>
    </location>
</feature>
<protein>
    <recommendedName>
        <fullName evidence="7">Nephrocystin-3</fullName>
    </recommendedName>
</protein>
<feature type="region of interest" description="Disordered" evidence="4">
    <location>
        <begin position="1780"/>
        <end position="1892"/>
    </location>
</feature>
<accession>A0A2R5GF94</accession>
<keyword evidence="3" id="KW-0175">Coiled coil</keyword>
<feature type="coiled-coil region" evidence="3">
    <location>
        <begin position="1699"/>
        <end position="1726"/>
    </location>
</feature>
<feature type="compositionally biased region" description="Acidic residues" evidence="4">
    <location>
        <begin position="1794"/>
        <end position="1814"/>
    </location>
</feature>
<dbReference type="PANTHER" id="PTHR45641:SF19">
    <property type="entry name" value="NEPHROCYSTIN-3"/>
    <property type="match status" value="1"/>
</dbReference>
<evidence type="ECO:0000256" key="2">
    <source>
        <dbReference type="ARBA" id="ARBA00022803"/>
    </source>
</evidence>
<evidence type="ECO:0000313" key="6">
    <source>
        <dbReference type="Proteomes" id="UP000241890"/>
    </source>
</evidence>
<gene>
    <name evidence="5" type="ORF">FCC1311_057882</name>
</gene>
<evidence type="ECO:0000256" key="1">
    <source>
        <dbReference type="ARBA" id="ARBA00022737"/>
    </source>
</evidence>
<evidence type="ECO:0000313" key="5">
    <source>
        <dbReference type="EMBL" id="GBG29567.1"/>
    </source>
</evidence>
<proteinExistence type="predicted"/>
<keyword evidence="2" id="KW-0802">TPR repeat</keyword>
<dbReference type="SUPFAM" id="SSF48452">
    <property type="entry name" value="TPR-like"/>
    <property type="match status" value="5"/>
</dbReference>
<dbReference type="InterPro" id="IPR019734">
    <property type="entry name" value="TPR_rpt"/>
</dbReference>
<dbReference type="Proteomes" id="UP000241890">
    <property type="component" value="Unassembled WGS sequence"/>
</dbReference>
<evidence type="ECO:0008006" key="7">
    <source>
        <dbReference type="Google" id="ProtNLM"/>
    </source>
</evidence>
<dbReference type="PANTHER" id="PTHR45641">
    <property type="entry name" value="TETRATRICOPEPTIDE REPEAT PROTEIN (AFU_ORTHOLOGUE AFUA_6G03870)"/>
    <property type="match status" value="1"/>
</dbReference>
<keyword evidence="6" id="KW-1185">Reference proteome</keyword>
<feature type="region of interest" description="Disordered" evidence="4">
    <location>
        <begin position="47"/>
        <end position="116"/>
    </location>
</feature>
<feature type="compositionally biased region" description="Polar residues" evidence="4">
    <location>
        <begin position="1815"/>
        <end position="1834"/>
    </location>
</feature>
<comment type="caution">
    <text evidence="5">The sequence shown here is derived from an EMBL/GenBank/DDBJ whole genome shotgun (WGS) entry which is preliminary data.</text>
</comment>
<dbReference type="EMBL" id="BEYU01000060">
    <property type="protein sequence ID" value="GBG29567.1"/>
    <property type="molecule type" value="Genomic_DNA"/>
</dbReference>
<keyword evidence="1" id="KW-0677">Repeat</keyword>
<reference evidence="5 6" key="1">
    <citation type="submission" date="2017-12" db="EMBL/GenBank/DDBJ databases">
        <title>Sequencing, de novo assembly and annotation of complete genome of a new Thraustochytrid species, strain FCC1311.</title>
        <authorList>
            <person name="Sedici K."/>
            <person name="Godart F."/>
            <person name="Aiese Cigliano R."/>
            <person name="Sanseverino W."/>
            <person name="Barakat M."/>
            <person name="Ortet P."/>
            <person name="Marechal E."/>
            <person name="Cagnac O."/>
            <person name="Amato A."/>
        </authorList>
    </citation>
    <scope>NUCLEOTIDE SEQUENCE [LARGE SCALE GENOMIC DNA]</scope>
</reference>
<dbReference type="InParanoid" id="A0A2R5GF94"/>
<feature type="compositionally biased region" description="Low complexity" evidence="4">
    <location>
        <begin position="1835"/>
        <end position="1845"/>
    </location>
</feature>
<feature type="compositionally biased region" description="Basic and acidic residues" evidence="4">
    <location>
        <begin position="65"/>
        <end position="74"/>
    </location>
</feature>
<feature type="region of interest" description="Disordered" evidence="4">
    <location>
        <begin position="658"/>
        <end position="681"/>
    </location>
</feature>
<feature type="region of interest" description="Disordered" evidence="4">
    <location>
        <begin position="1"/>
        <end position="29"/>
    </location>
</feature>
<dbReference type="Pfam" id="PF13374">
    <property type="entry name" value="TPR_10"/>
    <property type="match status" value="1"/>
</dbReference>
<dbReference type="SMART" id="SM00028">
    <property type="entry name" value="TPR"/>
    <property type="match status" value="11"/>
</dbReference>
<evidence type="ECO:0000256" key="4">
    <source>
        <dbReference type="SAM" id="MobiDB-lite"/>
    </source>
</evidence>
<organism evidence="5 6">
    <name type="scientific">Hondaea fermentalgiana</name>
    <dbReference type="NCBI Taxonomy" id="2315210"/>
    <lineage>
        <taxon>Eukaryota</taxon>
        <taxon>Sar</taxon>
        <taxon>Stramenopiles</taxon>
        <taxon>Bigyra</taxon>
        <taxon>Labyrinthulomycetes</taxon>
        <taxon>Thraustochytrida</taxon>
        <taxon>Thraustochytriidae</taxon>
        <taxon>Hondaea</taxon>
    </lineage>
</organism>
<dbReference type="Gene3D" id="1.25.40.10">
    <property type="entry name" value="Tetratricopeptide repeat domain"/>
    <property type="match status" value="5"/>
</dbReference>
<name>A0A2R5GF94_9STRA</name>
<evidence type="ECO:0000256" key="3">
    <source>
        <dbReference type="SAM" id="Coils"/>
    </source>
</evidence>
<dbReference type="InterPro" id="IPR011990">
    <property type="entry name" value="TPR-like_helical_dom_sf"/>
</dbReference>
<feature type="compositionally biased region" description="Low complexity" evidence="4">
    <location>
        <begin position="88"/>
        <end position="107"/>
    </location>
</feature>
<feature type="region of interest" description="Disordered" evidence="4">
    <location>
        <begin position="443"/>
        <end position="465"/>
    </location>
</feature>
<dbReference type="Pfam" id="PF13181">
    <property type="entry name" value="TPR_8"/>
    <property type="match status" value="1"/>
</dbReference>
<sequence>MEDWESPTHGFCNESSRHNRGAGGASVRQAPLENLYTAVCDAEGKADPEYLEPKKLKQTKAKKSNQKEQEDLKASKMPCRQTPRNFDTASVKSTSSSSGSVASSPSRRSPRLHSHSKTCDWTRNLYIPSLVLTGPGGSGGHGRGQSRFVGLEGDDLLSDEEKLFRGVSMEALEAYVDRLIEGEEAPDVELYEFRENFRVRGELAIFVTQGTTVMYRGAVGISARVNIYLPGVGDLAVDTELLVPKARHDWTTSDLLEFVMKGHPDDGNCTGAARTRRQGPCLFDSEDLGDPYEGSVVSHMYSTNLVDLVRALAAQFRARGHDLKYTRVWLSLFADVGVEGRMLEQGAILPRSGPKRKRTLRERLAEANARGAAIAAAASKIVGPATTEVGDEEAVDSDDEEFVVKSPARRVSFLGPGPNRGRLSKQRLSNRRTNTMRVSVNEALAASQRRLDETTEAGSDNGTEQRRRAQLFDADLLEAFQRFRDCLLYMASWEEQIEALHDIEFVCELYTISNLKGRRSNLDIVMPRQEYDRYIMFLADDFDGLMQQLFGADQARARAALSVARAEQLHIEIEKLDGGFETLEAAILIWMQDWLLRDLLRNIDAARPKVASLEERQMFADLLSVGARMLNEFGTIDRAHDFLEEALETINHPEAIEEASSRAPASLSQKNKAQRGSTRRAHPDFDESFFLAGRTIGNQRARIQHEMALVRLDLGKYQEALENAQSAVLARRELFGKRTIPVAHSLLVLGLALGSVDRFGDMLTATMQALDIIRAFEGQELGVQTLVADGLRNLAIVHVAENQLDLALSELQQVQTMQLQQLGYLHPALMTTQLQKAAILLDLDLPGRALLRCRDAARIARQRQMSQHPCMARVHSLMGRVCVAQKKLEPAVDRFDKALSIMQASLDDQHPEILATKFWIAEMMRDARPEDALAAHQIILEARQSRLGEASLATGESHHAIGSLLQRLGDPEAARKHMLAALRIRRKWQRSNLPPLNASTRKSIMPCVAESVLELAHIEETLEHNEEAASLYAEHLEFARDAEQLQAEATTAIALAAIWIRDEASLEDAFKLLNSAHDVARKALEATMHQIADASKRKTSPDGASLSVLQIRKIEQGDLCADALSYTSDVHLAKGEFTEALSTAEEAVVIRSKLHGTKSLPVSRLVRKTTDALRGLNRLKDAAARLEKIYSLQKACEDHEFLVGVLMDLAELYFDLGNPTKALARLRDALAIAEANSLSRASILTSLGLQTEDPEQAFEYCEATLRAVHDEGVAAERLSTRRKDRGPDDRSLARIQLRIASYYVDRALFAEVVPHAASALASFKELWDKSPLEDLVELFEASVDLGYAHFRLGHLEDAIQVLQPAIDTIKGAHETRVDLVLWRRAVDTLAQAYFSMESYADALPLLQMAVALRLEQRQRKDAEPFLQDTATAAQALGQIDDFAQALRELVTGYKEQGSHLDLAQTLLRLGHCLFDDVGDVDAGFDSAMNAVAEFEAFKTSAGGDLDESFYQDYLQALLLVINVLEDRCKYPEASSASQEKLRQYQHKFLAIVTKNPAMMQGVASASTQLSYVEYVLETRNADTWTRPLVEEALTFCESAIATFEATEAHEPAARAHSHAAHIALLGSEFMQGAPALKERAGKHLSRSLELIEALHEEVDHESEEEVPDEQVSSVIKLERFVLGRLAYLAREKHDWKKVLELLERAATLVELENDELEIQAEALVELGQYEDALVVLDPLLQQTRKAGGRTSLIARMLRLVATSLEQLERLESDFDHYLGLPTAKKRPETSPSPEYDEEEASESEQGEAEVDNEVGENQTKQDGSQGDQAQGTVLASSSSVPPASSHKSEDLGIDSSVCEEDITSTSQASHLSQKRRASDGRLRPMRNSIASS</sequence>